<dbReference type="Proteomes" id="UP000765509">
    <property type="component" value="Unassembled WGS sequence"/>
</dbReference>
<dbReference type="EMBL" id="AVOT02110123">
    <property type="protein sequence ID" value="MBW0581488.1"/>
    <property type="molecule type" value="Genomic_DNA"/>
</dbReference>
<proteinExistence type="predicted"/>
<evidence type="ECO:0000313" key="1">
    <source>
        <dbReference type="EMBL" id="MBW0581488.1"/>
    </source>
</evidence>
<dbReference type="AlphaFoldDB" id="A0A9Q3KH41"/>
<sequence>MGSPCDAKPMYATPFSPVIGWLAYLVRGSRPDLAVVFSYLARHSMGPTFEHWELLDHIVGYLLKTCDQGIQLRLGGISLNLWGDAGWGGNLECSQMGFILKLGDTPILWASKQQSIVALSTCTSNTSHCLTQLNTWYRQLIN</sequence>
<evidence type="ECO:0008006" key="3">
    <source>
        <dbReference type="Google" id="ProtNLM"/>
    </source>
</evidence>
<dbReference type="PANTHER" id="PTHR11439">
    <property type="entry name" value="GAG-POL-RELATED RETROTRANSPOSON"/>
    <property type="match status" value="1"/>
</dbReference>
<evidence type="ECO:0000313" key="2">
    <source>
        <dbReference type="Proteomes" id="UP000765509"/>
    </source>
</evidence>
<reference evidence="1" key="1">
    <citation type="submission" date="2021-03" db="EMBL/GenBank/DDBJ databases">
        <title>Draft genome sequence of rust myrtle Austropuccinia psidii MF-1, a brazilian biotype.</title>
        <authorList>
            <person name="Quecine M.C."/>
            <person name="Pachon D.M.R."/>
            <person name="Bonatelli M.L."/>
            <person name="Correr F.H."/>
            <person name="Franceschini L.M."/>
            <person name="Leite T.F."/>
            <person name="Margarido G.R.A."/>
            <person name="Almeida C.A."/>
            <person name="Ferrarezi J.A."/>
            <person name="Labate C.A."/>
        </authorList>
    </citation>
    <scope>NUCLEOTIDE SEQUENCE</scope>
    <source>
        <strain evidence="1">MF-1</strain>
    </source>
</reference>
<keyword evidence="2" id="KW-1185">Reference proteome</keyword>
<organism evidence="1 2">
    <name type="scientific">Austropuccinia psidii MF-1</name>
    <dbReference type="NCBI Taxonomy" id="1389203"/>
    <lineage>
        <taxon>Eukaryota</taxon>
        <taxon>Fungi</taxon>
        <taxon>Dikarya</taxon>
        <taxon>Basidiomycota</taxon>
        <taxon>Pucciniomycotina</taxon>
        <taxon>Pucciniomycetes</taxon>
        <taxon>Pucciniales</taxon>
        <taxon>Sphaerophragmiaceae</taxon>
        <taxon>Austropuccinia</taxon>
    </lineage>
</organism>
<name>A0A9Q3KH41_9BASI</name>
<dbReference type="OrthoDB" id="4927525at2759"/>
<gene>
    <name evidence="1" type="ORF">O181_121203</name>
</gene>
<dbReference type="PANTHER" id="PTHR11439:SF467">
    <property type="entry name" value="INTEGRASE CATALYTIC DOMAIN-CONTAINING PROTEIN"/>
    <property type="match status" value="1"/>
</dbReference>
<accession>A0A9Q3KH41</accession>
<protein>
    <recommendedName>
        <fullName evidence="3">Reverse transcriptase Ty1/copia-type domain-containing protein</fullName>
    </recommendedName>
</protein>
<comment type="caution">
    <text evidence="1">The sequence shown here is derived from an EMBL/GenBank/DDBJ whole genome shotgun (WGS) entry which is preliminary data.</text>
</comment>